<dbReference type="Proteomes" id="UP000002038">
    <property type="component" value="Unassembled WGS sequence"/>
</dbReference>
<gene>
    <name evidence="1" type="ORF">BDBG_07485</name>
</gene>
<dbReference type="Gene3D" id="2.60.120.330">
    <property type="entry name" value="B-lactam Antibiotic, Isopenicillin N Synthase, Chain"/>
    <property type="match status" value="1"/>
</dbReference>
<accession>A0A179UYH4</accession>
<sequence>MLRNKIFDLADDFFKNTSKEEKMRFAGGGGLLTCDLGTRVSGMRNTVAEHVMVLFSSSLAGKGHGYLRVVLSYESRCWVETTFDQYKFGDICLTACGRLCSTIRRVAFPRNESENTDRLSMLFFVQPDRDVLMEPILPGEADQEEFKDVLRRRGYPSARPLTAEEHLTQRLRATYGY</sequence>
<evidence type="ECO:0000313" key="2">
    <source>
        <dbReference type="Proteomes" id="UP000002038"/>
    </source>
</evidence>
<dbReference type="VEuPathDB" id="FungiDB:BDBG_07485"/>
<evidence type="ECO:0000313" key="1">
    <source>
        <dbReference type="EMBL" id="OAT12091.1"/>
    </source>
</evidence>
<reference evidence="2" key="1">
    <citation type="journal article" date="2015" name="PLoS Genet.">
        <title>The dynamic genome and transcriptome of the human fungal pathogen Blastomyces and close relative Emmonsia.</title>
        <authorList>
            <person name="Munoz J.F."/>
            <person name="Gauthier G.M."/>
            <person name="Desjardins C.A."/>
            <person name="Gallo J.E."/>
            <person name="Holder J."/>
            <person name="Sullivan T.D."/>
            <person name="Marty A.J."/>
            <person name="Carmen J.C."/>
            <person name="Chen Z."/>
            <person name="Ding L."/>
            <person name="Gujja S."/>
            <person name="Magrini V."/>
            <person name="Misas E."/>
            <person name="Mitreva M."/>
            <person name="Priest M."/>
            <person name="Saif S."/>
            <person name="Whiston E.A."/>
            <person name="Young S."/>
            <person name="Zeng Q."/>
            <person name="Goldman W.E."/>
            <person name="Mardis E.R."/>
            <person name="Taylor J.W."/>
            <person name="McEwen J.G."/>
            <person name="Clay O.K."/>
            <person name="Klein B.S."/>
            <person name="Cuomo C.A."/>
        </authorList>
    </citation>
    <scope>NUCLEOTIDE SEQUENCE [LARGE SCALE GENOMIC DNA]</scope>
    <source>
        <strain evidence="2">SLH14081</strain>
    </source>
</reference>
<dbReference type="OrthoDB" id="406156at2759"/>
<dbReference type="RefSeq" id="XP_002622083.1">
    <property type="nucleotide sequence ID" value="XM_002622037.2"/>
</dbReference>
<name>A0A179UYH4_BLAGS</name>
<protein>
    <submittedName>
        <fullName evidence="1">Uncharacterized protein</fullName>
    </submittedName>
</protein>
<dbReference type="GeneID" id="8508865"/>
<dbReference type="InterPro" id="IPR027443">
    <property type="entry name" value="IPNS-like_sf"/>
</dbReference>
<dbReference type="KEGG" id="bgh:BDBG_07485"/>
<dbReference type="EMBL" id="GG657466">
    <property type="protein sequence ID" value="OAT12091.1"/>
    <property type="molecule type" value="Genomic_DNA"/>
</dbReference>
<organism evidence="1 2">
    <name type="scientific">Blastomyces gilchristii (strain SLH14081)</name>
    <name type="common">Blastomyces dermatitidis</name>
    <dbReference type="NCBI Taxonomy" id="559298"/>
    <lineage>
        <taxon>Eukaryota</taxon>
        <taxon>Fungi</taxon>
        <taxon>Dikarya</taxon>
        <taxon>Ascomycota</taxon>
        <taxon>Pezizomycotina</taxon>
        <taxon>Eurotiomycetes</taxon>
        <taxon>Eurotiomycetidae</taxon>
        <taxon>Onygenales</taxon>
        <taxon>Ajellomycetaceae</taxon>
        <taxon>Blastomyces</taxon>
    </lineage>
</organism>
<proteinExistence type="predicted"/>
<keyword evidence="2" id="KW-1185">Reference proteome</keyword>
<dbReference type="AlphaFoldDB" id="A0A179UYH4"/>
<dbReference type="SUPFAM" id="SSF51197">
    <property type="entry name" value="Clavaminate synthase-like"/>
    <property type="match status" value="1"/>
</dbReference>